<feature type="non-terminal residue" evidence="2">
    <location>
        <position position="1"/>
    </location>
</feature>
<feature type="domain" description="TerB-C" evidence="1">
    <location>
        <begin position="3"/>
        <end position="28"/>
    </location>
</feature>
<dbReference type="Pfam" id="PF15615">
    <property type="entry name" value="TerB_C"/>
    <property type="match status" value="1"/>
</dbReference>
<evidence type="ECO:0000313" key="2">
    <source>
        <dbReference type="EMBL" id="RML42454.1"/>
    </source>
</evidence>
<dbReference type="AlphaFoldDB" id="A0A3M2VT99"/>
<reference evidence="2 3" key="1">
    <citation type="submission" date="2018-08" db="EMBL/GenBank/DDBJ databases">
        <title>Recombination of ecologically and evolutionarily significant loci maintains genetic cohesion in the Pseudomonas syringae species complex.</title>
        <authorList>
            <person name="Dillon M."/>
            <person name="Thakur S."/>
            <person name="Almeida R.N.D."/>
            <person name="Weir B.S."/>
            <person name="Guttman D.S."/>
        </authorList>
    </citation>
    <scope>NUCLEOTIDE SEQUENCE [LARGE SCALE GENOMIC DNA]</scope>
    <source>
        <strain evidence="2 3">88_10</strain>
    </source>
</reference>
<protein>
    <recommendedName>
        <fullName evidence="1">TerB-C domain-containing protein</fullName>
    </recommendedName>
</protein>
<organism evidence="2 3">
    <name type="scientific">Pseudomonas syringae pv. maculicola</name>
    <dbReference type="NCBI Taxonomy" id="59511"/>
    <lineage>
        <taxon>Bacteria</taxon>
        <taxon>Pseudomonadati</taxon>
        <taxon>Pseudomonadota</taxon>
        <taxon>Gammaproteobacteria</taxon>
        <taxon>Pseudomonadales</taxon>
        <taxon>Pseudomonadaceae</taxon>
        <taxon>Pseudomonas</taxon>
    </lineage>
</organism>
<dbReference type="EMBL" id="RBNL01003904">
    <property type="protein sequence ID" value="RML42454.1"/>
    <property type="molecule type" value="Genomic_DNA"/>
</dbReference>
<sequence>YMGFDRFNMPVTEGDDPVEINADILEELTL</sequence>
<dbReference type="Proteomes" id="UP000282378">
    <property type="component" value="Unassembled WGS sequence"/>
</dbReference>
<name>A0A3M2VT99_PSEYM</name>
<evidence type="ECO:0000313" key="3">
    <source>
        <dbReference type="Proteomes" id="UP000282378"/>
    </source>
</evidence>
<evidence type="ECO:0000259" key="1">
    <source>
        <dbReference type="Pfam" id="PF15615"/>
    </source>
</evidence>
<gene>
    <name evidence="2" type="ORF">APX70_08037</name>
</gene>
<comment type="caution">
    <text evidence="2">The sequence shown here is derived from an EMBL/GenBank/DDBJ whole genome shotgun (WGS) entry which is preliminary data.</text>
</comment>
<accession>A0A3M2VT99</accession>
<dbReference type="InterPro" id="IPR028932">
    <property type="entry name" value="TerB-C"/>
</dbReference>
<proteinExistence type="predicted"/>